<dbReference type="PIRSF" id="PIRSF006060">
    <property type="entry name" value="AA_transporter"/>
    <property type="match status" value="1"/>
</dbReference>
<dbReference type="GO" id="GO:0016020">
    <property type="term" value="C:membrane"/>
    <property type="evidence" value="ECO:0007669"/>
    <property type="project" value="UniProtKB-SubCell"/>
</dbReference>
<feature type="transmembrane region" description="Helical" evidence="6">
    <location>
        <begin position="55"/>
        <end position="75"/>
    </location>
</feature>
<dbReference type="PANTHER" id="PTHR43341:SF38">
    <property type="entry name" value="PROLINE TRANSPORTER (EUROFUNG)"/>
    <property type="match status" value="1"/>
</dbReference>
<evidence type="ECO:0000256" key="6">
    <source>
        <dbReference type="SAM" id="Phobius"/>
    </source>
</evidence>
<dbReference type="InterPro" id="IPR004841">
    <property type="entry name" value="AA-permease/SLC12A_dom"/>
</dbReference>
<accession>A0A225BE82</accession>
<sequence>MDLNSEPKPYDADAKSARAWDTEMSRVESSKIAEQFELQDGNGTQRKIKPRHAQMIAIGGSIGSSLLVNTGEVLAIGGPLFLFLCYVLMSCLAYAILTAIIEIGAYLPVAGGSMAFNCKRYLSPSIGFALGWLYFYSFALIIPYEVTVSTLLIDYWPNNVPIAAWITIMGLVIISLGFFPVRVYAESEFWLTLVKVVMLVGLLILSLVIMCGGSDEGVVGFRNWDGHSLVNEYLVPGAGGRFTAFLECWVIAGFSFYFAPEMLVQSAGEMHNPRKSLPKAARRYFWRLIFFYILGALAIGITCRSDAPGLLSGAGNANASPWVIAIREAGYAVLPSIINVGILLSAWSASNAYLYLSSRTLYSLAVAGDAPKMFKRCTKSGIPLNAVIASASFFLLAYMNVRAEAGKVFNWLVSVTNSSGLTSWIVCCIIFFRFRKACQVQGVTVPYKSRFQPYGSWVAIFLFSFLLLANGFTVFYPGDWSLSGFLTNYIGIPIFILLWLAHKLTVGRNDPWFLSASEIDMTTSLQEIEADAELCNRMDEMEIETKGEKPKWLRALTILWD</sequence>
<organism evidence="8 9">
    <name type="scientific">Talaromyces atroroseus</name>
    <dbReference type="NCBI Taxonomy" id="1441469"/>
    <lineage>
        <taxon>Eukaryota</taxon>
        <taxon>Fungi</taxon>
        <taxon>Dikarya</taxon>
        <taxon>Ascomycota</taxon>
        <taxon>Pezizomycotina</taxon>
        <taxon>Eurotiomycetes</taxon>
        <taxon>Eurotiomycetidae</taxon>
        <taxon>Eurotiales</taxon>
        <taxon>Trichocomaceae</taxon>
        <taxon>Talaromyces</taxon>
        <taxon>Talaromyces sect. Trachyspermi</taxon>
    </lineage>
</organism>
<keyword evidence="2" id="KW-0813">Transport</keyword>
<feature type="transmembrane region" description="Helical" evidence="6">
    <location>
        <begin position="411"/>
        <end position="434"/>
    </location>
</feature>
<feature type="transmembrane region" description="Helical" evidence="6">
    <location>
        <begin position="81"/>
        <end position="109"/>
    </location>
</feature>
<evidence type="ECO:0000256" key="4">
    <source>
        <dbReference type="ARBA" id="ARBA00022989"/>
    </source>
</evidence>
<evidence type="ECO:0000313" key="9">
    <source>
        <dbReference type="Proteomes" id="UP000214365"/>
    </source>
</evidence>
<feature type="transmembrane region" description="Helical" evidence="6">
    <location>
        <begin position="482"/>
        <end position="501"/>
    </location>
</feature>
<gene>
    <name evidence="8" type="ORF">UA08_00892</name>
</gene>
<keyword evidence="5 6" id="KW-0472">Membrane</keyword>
<feature type="transmembrane region" description="Helical" evidence="6">
    <location>
        <begin position="284"/>
        <end position="302"/>
    </location>
</feature>
<dbReference type="GeneID" id="31000647"/>
<feature type="transmembrane region" description="Helical" evidence="6">
    <location>
        <begin position="162"/>
        <end position="182"/>
    </location>
</feature>
<feature type="transmembrane region" description="Helical" evidence="6">
    <location>
        <begin position="242"/>
        <end position="264"/>
    </location>
</feature>
<evidence type="ECO:0000313" key="8">
    <source>
        <dbReference type="EMBL" id="OKL64327.1"/>
    </source>
</evidence>
<dbReference type="InterPro" id="IPR050524">
    <property type="entry name" value="APC_YAT"/>
</dbReference>
<dbReference type="PANTHER" id="PTHR43341">
    <property type="entry name" value="AMINO ACID PERMEASE"/>
    <property type="match status" value="1"/>
</dbReference>
<dbReference type="RefSeq" id="XP_020124448.1">
    <property type="nucleotide sequence ID" value="XM_020260748.1"/>
</dbReference>
<dbReference type="EMBL" id="LFMY01000001">
    <property type="protein sequence ID" value="OKL64327.1"/>
    <property type="molecule type" value="Genomic_DNA"/>
</dbReference>
<dbReference type="Gene3D" id="1.20.1740.10">
    <property type="entry name" value="Amino acid/polyamine transporter I"/>
    <property type="match status" value="1"/>
</dbReference>
<dbReference type="AlphaFoldDB" id="A0A225BE82"/>
<evidence type="ECO:0000256" key="5">
    <source>
        <dbReference type="ARBA" id="ARBA00023136"/>
    </source>
</evidence>
<evidence type="ECO:0000259" key="7">
    <source>
        <dbReference type="Pfam" id="PF00324"/>
    </source>
</evidence>
<evidence type="ECO:0000256" key="3">
    <source>
        <dbReference type="ARBA" id="ARBA00022692"/>
    </source>
</evidence>
<protein>
    <recommendedName>
        <fullName evidence="7">Amino acid permease/ SLC12A domain-containing protein</fullName>
    </recommendedName>
</protein>
<feature type="domain" description="Amino acid permease/ SLC12A" evidence="7">
    <location>
        <begin position="52"/>
        <end position="512"/>
    </location>
</feature>
<proteinExistence type="predicted"/>
<evidence type="ECO:0000256" key="1">
    <source>
        <dbReference type="ARBA" id="ARBA00004141"/>
    </source>
</evidence>
<comment type="caution">
    <text evidence="8">The sequence shown here is derived from an EMBL/GenBank/DDBJ whole genome shotgun (WGS) entry which is preliminary data.</text>
</comment>
<feature type="transmembrane region" description="Helical" evidence="6">
    <location>
        <begin position="189"/>
        <end position="210"/>
    </location>
</feature>
<dbReference type="OrthoDB" id="3900342at2759"/>
<feature type="transmembrane region" description="Helical" evidence="6">
    <location>
        <begin position="454"/>
        <end position="476"/>
    </location>
</feature>
<dbReference type="STRING" id="1441469.A0A225BE82"/>
<keyword evidence="4 6" id="KW-1133">Transmembrane helix</keyword>
<feature type="transmembrane region" description="Helical" evidence="6">
    <location>
        <begin position="121"/>
        <end position="142"/>
    </location>
</feature>
<dbReference type="Pfam" id="PF00324">
    <property type="entry name" value="AA_permease"/>
    <property type="match status" value="1"/>
</dbReference>
<reference evidence="8 9" key="1">
    <citation type="submission" date="2015-06" db="EMBL/GenBank/DDBJ databases">
        <title>Talaromyces atroroseus IBT 11181 draft genome.</title>
        <authorList>
            <person name="Rasmussen K.B."/>
            <person name="Rasmussen S."/>
            <person name="Petersen B."/>
            <person name="Sicheritz-Ponten T."/>
            <person name="Mortensen U.H."/>
            <person name="Thrane U."/>
        </authorList>
    </citation>
    <scope>NUCLEOTIDE SEQUENCE [LARGE SCALE GENOMIC DNA]</scope>
    <source>
        <strain evidence="8 9">IBT 11181</strain>
    </source>
</reference>
<evidence type="ECO:0000256" key="2">
    <source>
        <dbReference type="ARBA" id="ARBA00022448"/>
    </source>
</evidence>
<comment type="subcellular location">
    <subcellularLocation>
        <location evidence="1">Membrane</location>
        <topology evidence="1">Multi-pass membrane protein</topology>
    </subcellularLocation>
</comment>
<feature type="transmembrane region" description="Helical" evidence="6">
    <location>
        <begin position="382"/>
        <end position="399"/>
    </location>
</feature>
<name>A0A225BE82_TALAT</name>
<keyword evidence="3 6" id="KW-0812">Transmembrane</keyword>
<dbReference type="Proteomes" id="UP000214365">
    <property type="component" value="Unassembled WGS sequence"/>
</dbReference>
<dbReference type="FunFam" id="1.20.1740.10:FF:000001">
    <property type="entry name" value="Amino acid permease"/>
    <property type="match status" value="1"/>
</dbReference>
<dbReference type="GO" id="GO:0015171">
    <property type="term" value="F:amino acid transmembrane transporter activity"/>
    <property type="evidence" value="ECO:0007669"/>
    <property type="project" value="TreeGrafter"/>
</dbReference>
<keyword evidence="9" id="KW-1185">Reference proteome</keyword>